<proteinExistence type="predicted"/>
<feature type="domain" description="Mammalian cell entry C-terminal" evidence="3">
    <location>
        <begin position="129"/>
        <end position="312"/>
    </location>
</feature>
<dbReference type="PANTHER" id="PTHR33371">
    <property type="entry name" value="INTERMEMBRANE PHOSPHOLIPID TRANSPORT SYSTEM BINDING PROTEIN MLAD-RELATED"/>
    <property type="match status" value="1"/>
</dbReference>
<reference evidence="4 5" key="1">
    <citation type="submission" date="2018-12" db="EMBL/GenBank/DDBJ databases">
        <authorList>
            <consortium name="Pathogen Informatics"/>
        </authorList>
    </citation>
    <scope>NUCLEOTIDE SEQUENCE [LARGE SCALE GENOMIC DNA]</scope>
    <source>
        <strain evidence="4 5">NCTC10485</strain>
    </source>
</reference>
<dbReference type="Proteomes" id="UP000282551">
    <property type="component" value="Chromosome"/>
</dbReference>
<dbReference type="OrthoDB" id="3456055at2"/>
<feature type="domain" description="Mce/MlaD" evidence="2">
    <location>
        <begin position="45"/>
        <end position="119"/>
    </location>
</feature>
<keyword evidence="1" id="KW-0472">Membrane</keyword>
<dbReference type="PANTHER" id="PTHR33371:SF18">
    <property type="entry name" value="MCE-FAMILY PROTEIN MCE3C"/>
    <property type="match status" value="1"/>
</dbReference>
<dbReference type="InterPro" id="IPR024516">
    <property type="entry name" value="Mce_C"/>
</dbReference>
<dbReference type="InterPro" id="IPR052336">
    <property type="entry name" value="MlaD_Phospholipid_Transporter"/>
</dbReference>
<evidence type="ECO:0000259" key="2">
    <source>
        <dbReference type="Pfam" id="PF02470"/>
    </source>
</evidence>
<keyword evidence="1" id="KW-0812">Transmembrane</keyword>
<evidence type="ECO:0000313" key="4">
    <source>
        <dbReference type="EMBL" id="VEG50552.1"/>
    </source>
</evidence>
<dbReference type="GO" id="GO:0005576">
    <property type="term" value="C:extracellular region"/>
    <property type="evidence" value="ECO:0007669"/>
    <property type="project" value="TreeGrafter"/>
</dbReference>
<gene>
    <name evidence="4" type="ORF">NCTC10485_04870</name>
</gene>
<organism evidence="4 5">
    <name type="scientific">Mycolicibacterium chitae</name>
    <name type="common">Mycobacterium chitae</name>
    <dbReference type="NCBI Taxonomy" id="1792"/>
    <lineage>
        <taxon>Bacteria</taxon>
        <taxon>Bacillati</taxon>
        <taxon>Actinomycetota</taxon>
        <taxon>Actinomycetes</taxon>
        <taxon>Mycobacteriales</taxon>
        <taxon>Mycobacteriaceae</taxon>
        <taxon>Mycolicibacterium</taxon>
    </lineage>
</organism>
<sequence length="345" mass="37193">MTSMREVLRRPVESHGKLRLGVIAVAVIALVLGGALGLGRLGLGKTEYVAEFAQAAGLSAGDQVTVAGVFVGAVKSMRLDGDHVRVTMEVDRGLHLGADTRAAIKLTTLLGARYVDLQPARAGELSEHRIPLANTEVPYDLQTALRDATVTFEDVDAERIADSMTALSQQLQGTPEILPAALDNVEHLSSVMTARRDEIGDLLRSTQRVTELLGSQQQSLGLLVHQGHAVLTDLAARRELVVRLFDATTKLVNQLQPVLIGNRGQIDELLANLEGMLSSVGRNDELFRNTLQILPVPVRNFANATGSGNEFDFTSSGGTMIDSWMCAISGRAQQFNLPNYFEDCA</sequence>
<feature type="transmembrane region" description="Helical" evidence="1">
    <location>
        <begin position="20"/>
        <end position="43"/>
    </location>
</feature>
<dbReference type="InterPro" id="IPR003399">
    <property type="entry name" value="Mce/MlaD"/>
</dbReference>
<dbReference type="Pfam" id="PF02470">
    <property type="entry name" value="MlaD"/>
    <property type="match status" value="1"/>
</dbReference>
<evidence type="ECO:0000256" key="1">
    <source>
        <dbReference type="SAM" id="Phobius"/>
    </source>
</evidence>
<dbReference type="AlphaFoldDB" id="A0A448IDJ6"/>
<protein>
    <submittedName>
        <fullName evidence="4">Mce family protein, Mce5C</fullName>
    </submittedName>
</protein>
<evidence type="ECO:0000259" key="3">
    <source>
        <dbReference type="Pfam" id="PF11887"/>
    </source>
</evidence>
<accession>A0A448IDJ6</accession>
<dbReference type="InterPro" id="IPR005693">
    <property type="entry name" value="Mce"/>
</dbReference>
<name>A0A448IDJ6_MYCCI</name>
<dbReference type="RefSeq" id="WP_126336071.1">
    <property type="nucleotide sequence ID" value="NZ_AP022604.1"/>
</dbReference>
<dbReference type="EMBL" id="LR134355">
    <property type="protein sequence ID" value="VEG50552.1"/>
    <property type="molecule type" value="Genomic_DNA"/>
</dbReference>
<keyword evidence="5" id="KW-1185">Reference proteome</keyword>
<dbReference type="Pfam" id="PF11887">
    <property type="entry name" value="Mce4_CUP1"/>
    <property type="match status" value="1"/>
</dbReference>
<keyword evidence="1" id="KW-1133">Transmembrane helix</keyword>
<dbReference type="NCBIfam" id="TIGR00996">
    <property type="entry name" value="Mtu_fam_mce"/>
    <property type="match status" value="1"/>
</dbReference>
<evidence type="ECO:0000313" key="5">
    <source>
        <dbReference type="Proteomes" id="UP000282551"/>
    </source>
</evidence>